<evidence type="ECO:0000313" key="2">
    <source>
        <dbReference type="Proteomes" id="UP001518990"/>
    </source>
</evidence>
<reference evidence="1 2" key="1">
    <citation type="submission" date="2020-09" db="EMBL/GenBank/DDBJ databases">
        <title>Roseomonas.</title>
        <authorList>
            <person name="Zhu W."/>
        </authorList>
    </citation>
    <scope>NUCLEOTIDE SEQUENCE [LARGE SCALE GENOMIC DNA]</scope>
    <source>
        <strain evidence="1 2">1311</strain>
    </source>
</reference>
<keyword evidence="2" id="KW-1185">Reference proteome</keyword>
<evidence type="ECO:0000313" key="1">
    <source>
        <dbReference type="EMBL" id="MBO1076611.1"/>
    </source>
</evidence>
<gene>
    <name evidence="1" type="ORF">IAI60_18510</name>
</gene>
<name>A0ABS3KJU6_9PROT</name>
<protein>
    <submittedName>
        <fullName evidence="1">Uncharacterized protein</fullName>
    </submittedName>
</protein>
<sequence length="412" mass="44285">MTETGVPMPLNDLSLPDAEPATAPWQAFLGLAGPDAWARRMAELALRTRPHSWRGRAAQQRHALELILSRLSRPEAGRPGPGRAEHLLLALARDAVALSDALPAAPRARLREQLLQGLTGEATLIPLFHLLREAARQRARGFEVRFTGLTEGTPYDLLLTRDGVEAELACEMFSAEEGRPVPRGDWCALMDGINPDLQTWLAAHPGRYLLKMTLPEGIHGPEQLSELQRRISALLAAQKRQDASAAAVLKLDPLMLAGARMAAQRDLPSQLRAQFGPDAHLAVTGDPAGGSVFVLAARAGQDNTVAQAAVRGLGQATARLSGSRPGILSVFLDDIDRLEWRGLREALELEGAVRRFFTSPAARPLAAASFTTRHEIFGTAPPDAAAEGELRFRNSAHPAAADPALRPAIASC</sequence>
<proteinExistence type="predicted"/>
<dbReference type="RefSeq" id="WP_208776006.1">
    <property type="nucleotide sequence ID" value="NZ_CP061091.1"/>
</dbReference>
<accession>A0ABS3KJU6</accession>
<dbReference type="EMBL" id="JACTNF010000024">
    <property type="protein sequence ID" value="MBO1076611.1"/>
    <property type="molecule type" value="Genomic_DNA"/>
</dbReference>
<dbReference type="Proteomes" id="UP001518990">
    <property type="component" value="Unassembled WGS sequence"/>
</dbReference>
<organism evidence="1 2">
    <name type="scientific">Roseomonas marmotae</name>
    <dbReference type="NCBI Taxonomy" id="2768161"/>
    <lineage>
        <taxon>Bacteria</taxon>
        <taxon>Pseudomonadati</taxon>
        <taxon>Pseudomonadota</taxon>
        <taxon>Alphaproteobacteria</taxon>
        <taxon>Acetobacterales</taxon>
        <taxon>Roseomonadaceae</taxon>
        <taxon>Roseomonas</taxon>
    </lineage>
</organism>
<comment type="caution">
    <text evidence="1">The sequence shown here is derived from an EMBL/GenBank/DDBJ whole genome shotgun (WGS) entry which is preliminary data.</text>
</comment>